<proteinExistence type="predicted"/>
<sequence length="179" mass="19357">MPLSSPSYITPSRAVVIMSSSSSVLCGLRGRVVLSHSSGAPIVATPSPSTALPPRNMMVGCSTSVVCDFWHWELEYVQHVIETRVLVGNADVDAFGAARDRREDLEIKTNVANAGRRGIAGRGNACRVNFGSHTEKNFATKQQAGMLLGMGRDFLMVMKLVLANVMVLCVLCFILIMRS</sequence>
<dbReference type="AlphaFoldDB" id="A0A8I6WEY5"/>
<protein>
    <submittedName>
        <fullName evidence="2">Uncharacterized protein</fullName>
    </submittedName>
</protein>
<organism evidence="2 3">
    <name type="scientific">Hordeum vulgare subsp. vulgare</name>
    <name type="common">Domesticated barley</name>
    <dbReference type="NCBI Taxonomy" id="112509"/>
    <lineage>
        <taxon>Eukaryota</taxon>
        <taxon>Viridiplantae</taxon>
        <taxon>Streptophyta</taxon>
        <taxon>Embryophyta</taxon>
        <taxon>Tracheophyta</taxon>
        <taxon>Spermatophyta</taxon>
        <taxon>Magnoliopsida</taxon>
        <taxon>Liliopsida</taxon>
        <taxon>Poales</taxon>
        <taxon>Poaceae</taxon>
        <taxon>BOP clade</taxon>
        <taxon>Pooideae</taxon>
        <taxon>Triticodae</taxon>
        <taxon>Triticeae</taxon>
        <taxon>Hordeinae</taxon>
        <taxon>Hordeum</taxon>
    </lineage>
</organism>
<evidence type="ECO:0000256" key="1">
    <source>
        <dbReference type="SAM" id="Phobius"/>
    </source>
</evidence>
<name>A0A8I6WEY5_HORVV</name>
<reference evidence="3" key="1">
    <citation type="journal article" date="2012" name="Nature">
        <title>A physical, genetic and functional sequence assembly of the barley genome.</title>
        <authorList>
            <consortium name="The International Barley Genome Sequencing Consortium"/>
            <person name="Mayer K.F."/>
            <person name="Waugh R."/>
            <person name="Brown J.W."/>
            <person name="Schulman A."/>
            <person name="Langridge P."/>
            <person name="Platzer M."/>
            <person name="Fincher G.B."/>
            <person name="Muehlbauer G.J."/>
            <person name="Sato K."/>
            <person name="Close T.J."/>
            <person name="Wise R.P."/>
            <person name="Stein N."/>
        </authorList>
    </citation>
    <scope>NUCLEOTIDE SEQUENCE [LARGE SCALE GENOMIC DNA]</scope>
    <source>
        <strain evidence="3">cv. Morex</strain>
    </source>
</reference>
<keyword evidence="1" id="KW-0812">Transmembrane</keyword>
<keyword evidence="1" id="KW-0472">Membrane</keyword>
<evidence type="ECO:0000313" key="3">
    <source>
        <dbReference type="Proteomes" id="UP000011116"/>
    </source>
</evidence>
<evidence type="ECO:0000313" key="2">
    <source>
        <dbReference type="EnsemblPlants" id="HORVU.MOREX.r3.2HG0170350.1"/>
    </source>
</evidence>
<dbReference type="Proteomes" id="UP000011116">
    <property type="component" value="Chromosome 2H"/>
</dbReference>
<feature type="transmembrane region" description="Helical" evidence="1">
    <location>
        <begin position="156"/>
        <end position="177"/>
    </location>
</feature>
<keyword evidence="1" id="KW-1133">Transmembrane helix</keyword>
<accession>A0A8I6WEY5</accession>
<reference evidence="2" key="2">
    <citation type="submission" date="2020-10" db="EMBL/GenBank/DDBJ databases">
        <authorList>
            <person name="Scholz U."/>
            <person name="Mascher M."/>
            <person name="Fiebig A."/>
        </authorList>
    </citation>
    <scope>NUCLEOTIDE SEQUENCE [LARGE SCALE GENOMIC DNA]</scope>
    <source>
        <strain evidence="2">cv. Morex</strain>
    </source>
</reference>
<dbReference type="Gramene" id="HORVU.MOREX.r3.2HG0170350.1">
    <property type="protein sequence ID" value="HORVU.MOREX.r3.2HG0170350.1"/>
    <property type="gene ID" value="HORVU.MOREX.r3.2HG0170350"/>
</dbReference>
<reference evidence="2" key="3">
    <citation type="submission" date="2022-01" db="UniProtKB">
        <authorList>
            <consortium name="EnsemblPlants"/>
        </authorList>
    </citation>
    <scope>IDENTIFICATION</scope>
    <source>
        <strain evidence="2">subsp. vulgare</strain>
    </source>
</reference>
<dbReference type="EnsemblPlants" id="HORVU.MOREX.r3.2HG0170350.1">
    <property type="protein sequence ID" value="HORVU.MOREX.r3.2HG0170350.1"/>
    <property type="gene ID" value="HORVU.MOREX.r3.2HG0170350"/>
</dbReference>
<keyword evidence="3" id="KW-1185">Reference proteome</keyword>